<dbReference type="AlphaFoldDB" id="A0A095TVY8"/>
<dbReference type="GO" id="GO:0032259">
    <property type="term" value="P:methylation"/>
    <property type="evidence" value="ECO:0007669"/>
    <property type="project" value="UniProtKB-KW"/>
</dbReference>
<dbReference type="eggNOG" id="COG2226">
    <property type="taxonomic scope" value="Bacteria"/>
</dbReference>
<dbReference type="Proteomes" id="UP000029444">
    <property type="component" value="Unassembled WGS sequence"/>
</dbReference>
<dbReference type="SUPFAM" id="SSF53335">
    <property type="entry name" value="S-adenosyl-L-methionine-dependent methyltransferases"/>
    <property type="match status" value="1"/>
</dbReference>
<dbReference type="InterPro" id="IPR029063">
    <property type="entry name" value="SAM-dependent_MTases_sf"/>
</dbReference>
<sequence>MQGSTETPDNPSTLWKSVGGRNWVESQRLMDHLFKPIEVLLAEAVECLSPQRVLDIGCGTGGTTRTISRYMRAEGRATGVDISEIMIEAARQGTERRHKERDRVEEERVEREAREKENLAPEFICADAATYDFCEGRYDMLVSRFGIMFFDDPVKAFQNLRRAAARDARGMFIVWRSPKENPFMTAAAHAAKSIVALPQYVPDAPGQFAFADPQRVENILEAAQWHHISIEPLDFECSFPETSLISYFTRLGPLGRVFPDLDETTQARLIPVVREAFEPFVSGDTVTFNAACWQIRARA</sequence>
<name>A0A095TVY8_9GAMM</name>
<evidence type="ECO:0000313" key="3">
    <source>
        <dbReference type="Proteomes" id="UP000029444"/>
    </source>
</evidence>
<dbReference type="PATRIC" id="fig|1177154.3.peg.208"/>
<keyword evidence="3" id="KW-1185">Reference proteome</keyword>
<dbReference type="OrthoDB" id="9808140at2"/>
<keyword evidence="2" id="KW-0489">Methyltransferase</keyword>
<evidence type="ECO:0000313" key="2">
    <source>
        <dbReference type="EMBL" id="KGD66538.1"/>
    </source>
</evidence>
<comment type="caution">
    <text evidence="2">The sequence shown here is derived from an EMBL/GenBank/DDBJ whole genome shotgun (WGS) entry which is preliminary data.</text>
</comment>
<reference evidence="2 3" key="1">
    <citation type="submission" date="2012-09" db="EMBL/GenBank/DDBJ databases">
        <title>Genome Sequence of alkane-degrading Bacterium Alcanivorax sp. 19-m-6.</title>
        <authorList>
            <person name="Lai Q."/>
            <person name="Shao Z."/>
        </authorList>
    </citation>
    <scope>NUCLEOTIDE SEQUENCE [LARGE SCALE GENOMIC DNA]</scope>
    <source>
        <strain evidence="2 3">19-m-6</strain>
    </source>
</reference>
<keyword evidence="2" id="KW-0808">Transferase</keyword>
<feature type="domain" description="Methyltransferase type 11" evidence="1">
    <location>
        <begin position="54"/>
        <end position="166"/>
    </location>
</feature>
<organism evidence="2 3">
    <name type="scientific">Alcanivorax nanhaiticus</name>
    <dbReference type="NCBI Taxonomy" id="1177154"/>
    <lineage>
        <taxon>Bacteria</taxon>
        <taxon>Pseudomonadati</taxon>
        <taxon>Pseudomonadota</taxon>
        <taxon>Gammaproteobacteria</taxon>
        <taxon>Oceanospirillales</taxon>
        <taxon>Alcanivoracaceae</taxon>
        <taxon>Alcanivorax</taxon>
    </lineage>
</organism>
<dbReference type="PANTHER" id="PTHR43591:SF24">
    <property type="entry name" value="2-METHOXY-6-POLYPRENYL-1,4-BENZOQUINOL METHYLASE, MITOCHONDRIAL"/>
    <property type="match status" value="1"/>
</dbReference>
<dbReference type="Pfam" id="PF08241">
    <property type="entry name" value="Methyltransf_11"/>
    <property type="match status" value="1"/>
</dbReference>
<dbReference type="GO" id="GO:0008757">
    <property type="term" value="F:S-adenosylmethionine-dependent methyltransferase activity"/>
    <property type="evidence" value="ECO:0007669"/>
    <property type="project" value="InterPro"/>
</dbReference>
<dbReference type="EMBL" id="ARXV01000001">
    <property type="protein sequence ID" value="KGD66538.1"/>
    <property type="molecule type" value="Genomic_DNA"/>
</dbReference>
<evidence type="ECO:0000259" key="1">
    <source>
        <dbReference type="Pfam" id="PF08241"/>
    </source>
</evidence>
<proteinExistence type="predicted"/>
<dbReference type="PANTHER" id="PTHR43591">
    <property type="entry name" value="METHYLTRANSFERASE"/>
    <property type="match status" value="1"/>
</dbReference>
<dbReference type="Gene3D" id="3.40.50.150">
    <property type="entry name" value="Vaccinia Virus protein VP39"/>
    <property type="match status" value="1"/>
</dbReference>
<dbReference type="STRING" id="1177154.Y5S_00205"/>
<protein>
    <submittedName>
        <fullName evidence="2">Methyltransferase</fullName>
    </submittedName>
</protein>
<gene>
    <name evidence="2" type="ORF">Y5S_00205</name>
</gene>
<accession>A0A095TVY8</accession>
<dbReference type="InterPro" id="IPR013216">
    <property type="entry name" value="Methyltransf_11"/>
</dbReference>